<dbReference type="Proteomes" id="UP000440578">
    <property type="component" value="Unassembled WGS sequence"/>
</dbReference>
<dbReference type="PANTHER" id="PTHR15665:SF1">
    <property type="entry name" value="PROTEIN ASTEROID HOMOLOG 1"/>
    <property type="match status" value="1"/>
</dbReference>
<keyword evidence="3" id="KW-1185">Reference proteome</keyword>
<dbReference type="InterPro" id="IPR026832">
    <property type="entry name" value="Asteroid"/>
</dbReference>
<dbReference type="EMBL" id="VIIS01000870">
    <property type="protein sequence ID" value="KAF0304117.1"/>
    <property type="molecule type" value="Genomic_DNA"/>
</dbReference>
<comment type="caution">
    <text evidence="2">The sequence shown here is derived from an EMBL/GenBank/DDBJ whole genome shotgun (WGS) entry which is preliminary data.</text>
</comment>
<reference evidence="2 3" key="1">
    <citation type="submission" date="2019-07" db="EMBL/GenBank/DDBJ databases">
        <title>Draft genome assembly of a fouling barnacle, Amphibalanus amphitrite (Darwin, 1854): The first reference genome for Thecostraca.</title>
        <authorList>
            <person name="Kim W."/>
        </authorList>
    </citation>
    <scope>NUCLEOTIDE SEQUENCE [LARGE SCALE GENOMIC DNA]</scope>
    <source>
        <strain evidence="2">SNU_AA5</strain>
        <tissue evidence="2">Soma without cirri and trophi</tissue>
    </source>
</reference>
<dbReference type="AlphaFoldDB" id="A0A6A4W8N0"/>
<evidence type="ECO:0000313" key="2">
    <source>
        <dbReference type="EMBL" id="KAF0304117.1"/>
    </source>
</evidence>
<proteinExistence type="predicted"/>
<dbReference type="OrthoDB" id="25987at2759"/>
<sequence>MHASCLFRGFSCEISAVVLLDGARDAAGAKLPRQLGRLTEKVHRSIRVAASRQREDIFPPLARTTFVQRRTAVPPPWHAVSDCAVLSDDSDLCALGAPVVRLTPWQRPCTAPHASPFMNCVVFRPERLLSHYNVSAEHLPLLATLPGNDTVPPAALDPFFRRLYAAHGSRAGGRERPGQRIKTLLRWLATQTSRQQALDKVLSTLPEKDRVVVEAHAALVAAAIADDSFEFLRSAQPELYGVLVERAPPAGDPPPAGAAGLPVAGAVLPVSVLDAAGGAPALLEPAVEVSTAPAAALAAAPLLARLASLLAGRERAVTLYLREGRRVAERTITAASPPLQPSGPTADPATRELELMTVLGVSPAAVAGVPAPLRLLAAALVVWRRVTAGRSSRRAVCAALLACVALAPEATLPLSADSVARWRDKTVPLRQRPTSAAPPLASVHLHYELQYVLLIAVAANEALGGPLAALDVDRVVHGPLSLALGFCAVEENDANSGKVSAPETGPRPDAALEAFVGGLADMIEEEATKRSDSAPPLTPGESHALPPGAGYSPSTEHVSAGSRSRHLLRCRLGPGLAGFGIRSVSTMESRMSPASVEKRLVPSSDRRPRCDTASTLGPAHIVRSSRTPIEKCFIHQPRVLYPCSSCNCRWRNSSVEASSLQLFIPTHNIGMQQAALMHSSRPLLPPLH</sequence>
<accession>A0A6A4W8N0</accession>
<organism evidence="2 3">
    <name type="scientific">Amphibalanus amphitrite</name>
    <name type="common">Striped barnacle</name>
    <name type="synonym">Balanus amphitrite</name>
    <dbReference type="NCBI Taxonomy" id="1232801"/>
    <lineage>
        <taxon>Eukaryota</taxon>
        <taxon>Metazoa</taxon>
        <taxon>Ecdysozoa</taxon>
        <taxon>Arthropoda</taxon>
        <taxon>Crustacea</taxon>
        <taxon>Multicrustacea</taxon>
        <taxon>Cirripedia</taxon>
        <taxon>Thoracica</taxon>
        <taxon>Thoracicalcarea</taxon>
        <taxon>Balanomorpha</taxon>
        <taxon>Balanoidea</taxon>
        <taxon>Balanidae</taxon>
        <taxon>Amphibalaninae</taxon>
        <taxon>Amphibalanus</taxon>
    </lineage>
</organism>
<evidence type="ECO:0000256" key="1">
    <source>
        <dbReference type="SAM" id="MobiDB-lite"/>
    </source>
</evidence>
<feature type="region of interest" description="Disordered" evidence="1">
    <location>
        <begin position="527"/>
        <end position="558"/>
    </location>
</feature>
<evidence type="ECO:0000313" key="3">
    <source>
        <dbReference type="Proteomes" id="UP000440578"/>
    </source>
</evidence>
<dbReference type="PANTHER" id="PTHR15665">
    <property type="entry name" value="ASTEROID PROTEIN"/>
    <property type="match status" value="1"/>
</dbReference>
<gene>
    <name evidence="2" type="primary">ASTE1_3</name>
    <name evidence="2" type="ORF">FJT64_023979</name>
</gene>
<feature type="compositionally biased region" description="Basic and acidic residues" evidence="1">
    <location>
        <begin position="596"/>
        <end position="610"/>
    </location>
</feature>
<feature type="region of interest" description="Disordered" evidence="1">
    <location>
        <begin position="590"/>
        <end position="614"/>
    </location>
</feature>
<protein>
    <submittedName>
        <fullName evidence="2">Protein asteroid 1</fullName>
    </submittedName>
</protein>
<name>A0A6A4W8N0_AMPAM</name>